<evidence type="ECO:0000256" key="1">
    <source>
        <dbReference type="ARBA" id="ARBA00004370"/>
    </source>
</evidence>
<evidence type="ECO:0000256" key="3">
    <source>
        <dbReference type="ARBA" id="ARBA00022692"/>
    </source>
</evidence>
<dbReference type="eggNOG" id="KOG4267">
    <property type="taxonomic scope" value="Eukaryota"/>
</dbReference>
<dbReference type="GeneID" id="28863432"/>
<keyword evidence="9" id="KW-1185">Reference proteome</keyword>
<dbReference type="RefSeq" id="XP_018160571.1">
    <property type="nucleotide sequence ID" value="XM_018299325.1"/>
</dbReference>
<evidence type="ECO:0000313" key="8">
    <source>
        <dbReference type="Proteomes" id="UP000007174"/>
    </source>
</evidence>
<reference evidence="6" key="1">
    <citation type="submission" date="2011-12" db="EMBL/GenBank/DDBJ databases">
        <title>The genome sequence of Colletotrichum higginsianum IMI 34906.</title>
        <authorList>
            <person name="Ma L.-J."/>
            <person name="O'Connell R."/>
            <person name="van Themaat E.V.L."/>
            <person name="Stueber K."/>
            <person name="Young S.K."/>
            <person name="Zeng Q."/>
            <person name="Gargeya S."/>
            <person name="Fitzgerald M."/>
            <person name="Haas B."/>
            <person name="Abouelleil A."/>
            <person name="Alvarado L."/>
            <person name="Arachchi H.M."/>
            <person name="Berlin A."/>
            <person name="Chapman S.B."/>
            <person name="Gearin G."/>
            <person name="Goldberg J."/>
            <person name="Griggs A."/>
            <person name="Gujja S."/>
            <person name="Hansen M."/>
            <person name="Heiman D."/>
            <person name="Howarth C."/>
            <person name="Larimer J."/>
            <person name="Lui A."/>
            <person name="MacDonald P.J.P."/>
            <person name="McCowen C."/>
            <person name="Montmayeur A."/>
            <person name="Murphy C."/>
            <person name="Neiman D."/>
            <person name="Pearson M."/>
            <person name="Priest M."/>
            <person name="Roberts A."/>
            <person name="Saif S."/>
            <person name="Shea T."/>
            <person name="Sisk P."/>
            <person name="Stolte C."/>
            <person name="Sykes S."/>
            <person name="Wortman J."/>
            <person name="Nusbaum C."/>
            <person name="Birren B."/>
        </authorList>
    </citation>
    <scope>NUCLEOTIDE SEQUENCE [LARGE SCALE GENOMIC DNA]</scope>
    <source>
        <strain evidence="6">IMI 349063</strain>
    </source>
</reference>
<comment type="subcellular location">
    <subcellularLocation>
        <location evidence="1">Membrane</location>
    </subcellularLocation>
</comment>
<dbReference type="AlphaFoldDB" id="H1V5X3"/>
<dbReference type="EMBL" id="LTAN01000003">
    <property type="protein sequence ID" value="OBR12054.1"/>
    <property type="molecule type" value="Genomic_DNA"/>
</dbReference>
<evidence type="ECO:0000256" key="2">
    <source>
        <dbReference type="ARBA" id="ARBA00007590"/>
    </source>
</evidence>
<evidence type="ECO:0000256" key="5">
    <source>
        <dbReference type="ARBA" id="ARBA00023136"/>
    </source>
</evidence>
<evidence type="ECO:0000256" key="4">
    <source>
        <dbReference type="ARBA" id="ARBA00022989"/>
    </source>
</evidence>
<proteinExistence type="inferred from homology"/>
<evidence type="ECO:0000313" key="7">
    <source>
        <dbReference type="EMBL" id="OBR12054.1"/>
    </source>
</evidence>
<organism evidence="6 8">
    <name type="scientific">Colletotrichum higginsianum (strain IMI 349063)</name>
    <name type="common">Crucifer anthracnose fungus</name>
    <dbReference type="NCBI Taxonomy" id="759273"/>
    <lineage>
        <taxon>Eukaryota</taxon>
        <taxon>Fungi</taxon>
        <taxon>Dikarya</taxon>
        <taxon>Ascomycota</taxon>
        <taxon>Pezizomycotina</taxon>
        <taxon>Sordariomycetes</taxon>
        <taxon>Hypocreomycetidae</taxon>
        <taxon>Glomerellales</taxon>
        <taxon>Glomerellaceae</taxon>
        <taxon>Colletotrichum</taxon>
        <taxon>Colletotrichum destructivum species complex</taxon>
    </lineage>
</organism>
<comment type="similarity">
    <text evidence="2">Belongs to the TMEM14 family.</text>
</comment>
<gene>
    <name evidence="6" type="ORF">CH063_07365</name>
    <name evidence="7" type="ORF">CH63R_04350</name>
</gene>
<dbReference type="Gene3D" id="1.10.10.1740">
    <property type="entry name" value="Transmembrane protein 14-like"/>
    <property type="match status" value="1"/>
</dbReference>
<sequence>MAEHPAFTLAGLLAGGGTFGFYRTRSKPSLIAGLTLGASFACAGQASLSPAHAAWNRNSACRNPPPPPADRNLVGYLLKKNKDYGAELALGSSVVLLGAGAQRLVATQAKSRPAIGLSIAGALSTYYYQKKFREFRFGV</sequence>
<keyword evidence="5" id="KW-0472">Membrane</keyword>
<dbReference type="VEuPathDB" id="FungiDB:CH63R_04350"/>
<keyword evidence="4" id="KW-1133">Transmembrane helix</keyword>
<accession>H1V5X3</accession>
<evidence type="ECO:0000313" key="9">
    <source>
        <dbReference type="Proteomes" id="UP000092177"/>
    </source>
</evidence>
<keyword evidence="3 6" id="KW-0812">Transmembrane</keyword>
<dbReference type="InterPro" id="IPR005349">
    <property type="entry name" value="TMEM14"/>
</dbReference>
<name>H1V5X3_COLHI</name>
<dbReference type="Pfam" id="PF03647">
    <property type="entry name" value="Tmemb_14"/>
    <property type="match status" value="2"/>
</dbReference>
<evidence type="ECO:0000313" key="6">
    <source>
        <dbReference type="EMBL" id="CCF35625.1"/>
    </source>
</evidence>
<dbReference type="HOGENOM" id="CLU_096652_3_1_1"/>
<dbReference type="OrthoDB" id="5620at2759"/>
<dbReference type="GO" id="GO:0016020">
    <property type="term" value="C:membrane"/>
    <property type="evidence" value="ECO:0007669"/>
    <property type="project" value="UniProtKB-SubCell"/>
</dbReference>
<dbReference type="KEGG" id="chig:CH63R_04350"/>
<dbReference type="InterPro" id="IPR044890">
    <property type="entry name" value="TMEM14_sf"/>
</dbReference>
<dbReference type="Proteomes" id="UP000007174">
    <property type="component" value="Unassembled WGS sequence"/>
</dbReference>
<protein>
    <submittedName>
        <fullName evidence="6">Transmembrane protein 14C</fullName>
    </submittedName>
</protein>
<reference evidence="7" key="3">
    <citation type="submission" date="2016-02" db="EMBL/GenBank/DDBJ databases">
        <title>Resequencing and annotation of the Colletotrichum higginsianum genome.</title>
        <authorList>
            <person name="O'Connell R."/>
            <person name="Zambounis A."/>
            <person name="Thon M."/>
            <person name="Dallery J.-F."/>
        </authorList>
    </citation>
    <scope>NUCLEOTIDE SEQUENCE [LARGE SCALE GENOMIC DNA]</scope>
    <source>
        <strain evidence="7">IMI 349063</strain>
    </source>
</reference>
<reference evidence="8" key="2">
    <citation type="journal article" date="2012" name="Nat. Genet.">
        <title>Lifestyle transitions in plant pathogenic Colletotrichum fungi deciphered by genome and transcriptome analyses.</title>
        <authorList>
            <person name="O'Connell R.J."/>
            <person name="Thon M.R."/>
            <person name="Hacquard S."/>
            <person name="Amyotte S.G."/>
            <person name="Kleemann J."/>
            <person name="Torres M.F."/>
            <person name="Damm U."/>
            <person name="Buiate E.A."/>
            <person name="Epstein L."/>
            <person name="Alkan N."/>
            <person name="Altmueller J."/>
            <person name="Alvarado-Balderrama L."/>
            <person name="Bauser C.A."/>
            <person name="Becker C."/>
            <person name="Birren B.W."/>
            <person name="Chen Z."/>
            <person name="Choi J."/>
            <person name="Crouch J.A."/>
            <person name="Duvick J.P."/>
            <person name="Farman M.A."/>
            <person name="Gan P."/>
            <person name="Heiman D."/>
            <person name="Henrissat B."/>
            <person name="Howard R.J."/>
            <person name="Kabbage M."/>
            <person name="Koch C."/>
            <person name="Kracher B."/>
            <person name="Kubo Y."/>
            <person name="Law A.D."/>
            <person name="Lebrun M.-H."/>
            <person name="Lee Y.-H."/>
            <person name="Miyara I."/>
            <person name="Moore N."/>
            <person name="Neumann U."/>
            <person name="Nordstroem K."/>
            <person name="Panaccione D.G."/>
            <person name="Panstruga R."/>
            <person name="Place M."/>
            <person name="Proctor R.H."/>
            <person name="Prusky D."/>
            <person name="Rech G."/>
            <person name="Reinhardt R."/>
            <person name="Rollins J.A."/>
            <person name="Rounsley S."/>
            <person name="Schardl C.L."/>
            <person name="Schwartz D.C."/>
            <person name="Shenoy N."/>
            <person name="Shirasu K."/>
            <person name="Sikhakolli U.R."/>
            <person name="Stueber K."/>
            <person name="Sukno S.A."/>
            <person name="Sweigard J.A."/>
            <person name="Takano Y."/>
            <person name="Takahara H."/>
            <person name="Trail F."/>
            <person name="van der Does H.C."/>
            <person name="Voll L.M."/>
            <person name="Will I."/>
            <person name="Young S."/>
            <person name="Zeng Q."/>
            <person name="Zhang J."/>
            <person name="Zhou S."/>
            <person name="Dickman M.B."/>
            <person name="Schulze-Lefert P."/>
            <person name="Ver Loren van Themaat E."/>
            <person name="Ma L.-J."/>
            <person name="Vaillancourt L.J."/>
        </authorList>
    </citation>
    <scope>NUCLEOTIDE SEQUENCE [LARGE SCALE GENOMIC DNA]</scope>
    <source>
        <strain evidence="8">IMI 349063</strain>
    </source>
</reference>
<reference evidence="9" key="4">
    <citation type="journal article" date="2017" name="BMC Genomics">
        <title>Gapless genome assembly of Colletotrichum higginsianum reveals chromosome structure and association of transposable elements with secondary metabolite gene clusters.</title>
        <authorList>
            <person name="Dallery J.-F."/>
            <person name="Lapalu N."/>
            <person name="Zampounis A."/>
            <person name="Pigne S."/>
            <person name="Luyten I."/>
            <person name="Amselem J."/>
            <person name="Wittenberg A.H.J."/>
            <person name="Zhou S."/>
            <person name="de Queiroz M.V."/>
            <person name="Robin G.P."/>
            <person name="Auger A."/>
            <person name="Hainaut M."/>
            <person name="Henrissat B."/>
            <person name="Kim K.-T."/>
            <person name="Lee Y.-H."/>
            <person name="Lespinet O."/>
            <person name="Schwartz D.C."/>
            <person name="Thon M.R."/>
            <person name="O'Connell R.J."/>
        </authorList>
    </citation>
    <scope>NUCLEOTIDE SEQUENCE [LARGE SCALE GENOMIC DNA]</scope>
    <source>
        <strain evidence="9">IMI 349063</strain>
    </source>
</reference>
<dbReference type="Proteomes" id="UP000092177">
    <property type="component" value="Chromosome 3"/>
</dbReference>
<dbReference type="EMBL" id="CACQ02001620">
    <property type="protein sequence ID" value="CCF35625.1"/>
    <property type="molecule type" value="Genomic_DNA"/>
</dbReference>